<dbReference type="InterPro" id="IPR036928">
    <property type="entry name" value="AS_sf"/>
</dbReference>
<accession>A0A518CLB3</accession>
<feature type="active site" description="Charge relay system" evidence="10">
    <location>
        <position position="79"/>
    </location>
</feature>
<keyword evidence="6 10" id="KW-0547">Nucleotide-binding</keyword>
<dbReference type="GO" id="GO:0006412">
    <property type="term" value="P:translation"/>
    <property type="evidence" value="ECO:0007669"/>
    <property type="project" value="UniProtKB-UniRule"/>
</dbReference>
<dbReference type="EC" id="6.3.5.7" evidence="3 10"/>
<dbReference type="OrthoDB" id="9811471at2"/>
<comment type="catalytic activity">
    <reaction evidence="9 10">
        <text>L-glutamyl-tRNA(Gln) + L-glutamine + ATP + H2O = L-glutaminyl-tRNA(Gln) + L-glutamate + ADP + phosphate + H(+)</text>
        <dbReference type="Rhea" id="RHEA:17521"/>
        <dbReference type="Rhea" id="RHEA-COMP:9681"/>
        <dbReference type="Rhea" id="RHEA-COMP:9684"/>
        <dbReference type="ChEBI" id="CHEBI:15377"/>
        <dbReference type="ChEBI" id="CHEBI:15378"/>
        <dbReference type="ChEBI" id="CHEBI:29985"/>
        <dbReference type="ChEBI" id="CHEBI:30616"/>
        <dbReference type="ChEBI" id="CHEBI:43474"/>
        <dbReference type="ChEBI" id="CHEBI:58359"/>
        <dbReference type="ChEBI" id="CHEBI:78520"/>
        <dbReference type="ChEBI" id="CHEBI:78521"/>
        <dbReference type="ChEBI" id="CHEBI:456216"/>
        <dbReference type="EC" id="6.3.5.7"/>
    </reaction>
</comment>
<evidence type="ECO:0000259" key="11">
    <source>
        <dbReference type="Pfam" id="PF01425"/>
    </source>
</evidence>
<keyword evidence="13" id="KW-1185">Reference proteome</keyword>
<protein>
    <recommendedName>
        <fullName evidence="4 10">Glutamyl-tRNA(Gln) amidotransferase subunit A</fullName>
        <shortName evidence="10">Glu-ADT subunit A</shortName>
        <ecNumber evidence="3 10">6.3.5.7</ecNumber>
    </recommendedName>
</protein>
<dbReference type="KEGG" id="plon:Pla110_16860"/>
<dbReference type="InterPro" id="IPR000120">
    <property type="entry name" value="Amidase"/>
</dbReference>
<evidence type="ECO:0000256" key="10">
    <source>
        <dbReference type="HAMAP-Rule" id="MF_00120"/>
    </source>
</evidence>
<proteinExistence type="inferred from homology"/>
<dbReference type="SUPFAM" id="SSF75304">
    <property type="entry name" value="Amidase signature (AS) enzymes"/>
    <property type="match status" value="1"/>
</dbReference>
<evidence type="ECO:0000313" key="12">
    <source>
        <dbReference type="EMBL" id="QDU79964.1"/>
    </source>
</evidence>
<dbReference type="GO" id="GO:0016740">
    <property type="term" value="F:transferase activity"/>
    <property type="evidence" value="ECO:0007669"/>
    <property type="project" value="UniProtKB-KW"/>
</dbReference>
<dbReference type="InterPro" id="IPR020556">
    <property type="entry name" value="Amidase_CS"/>
</dbReference>
<dbReference type="NCBIfam" id="TIGR00132">
    <property type="entry name" value="gatA"/>
    <property type="match status" value="1"/>
</dbReference>
<keyword evidence="12" id="KW-0808">Transferase</keyword>
<dbReference type="GO" id="GO:0030956">
    <property type="term" value="C:glutamyl-tRNA(Gln) amidotransferase complex"/>
    <property type="evidence" value="ECO:0007669"/>
    <property type="project" value="InterPro"/>
</dbReference>
<evidence type="ECO:0000256" key="3">
    <source>
        <dbReference type="ARBA" id="ARBA00012739"/>
    </source>
</evidence>
<dbReference type="GO" id="GO:0005524">
    <property type="term" value="F:ATP binding"/>
    <property type="evidence" value="ECO:0007669"/>
    <property type="project" value="UniProtKB-KW"/>
</dbReference>
<dbReference type="AlphaFoldDB" id="A0A518CLB3"/>
<comment type="subunit">
    <text evidence="2 10">Heterotrimer of A, B and C subunits.</text>
</comment>
<evidence type="ECO:0000256" key="9">
    <source>
        <dbReference type="ARBA" id="ARBA00047407"/>
    </source>
</evidence>
<evidence type="ECO:0000256" key="8">
    <source>
        <dbReference type="ARBA" id="ARBA00022917"/>
    </source>
</evidence>
<dbReference type="PANTHER" id="PTHR11895:SF151">
    <property type="entry name" value="GLUTAMYL-TRNA(GLN) AMIDOTRANSFERASE SUBUNIT A"/>
    <property type="match status" value="1"/>
</dbReference>
<evidence type="ECO:0000313" key="13">
    <source>
        <dbReference type="Proteomes" id="UP000317178"/>
    </source>
</evidence>
<gene>
    <name evidence="12" type="primary">gatA_1</name>
    <name evidence="10" type="synonym">gatA</name>
    <name evidence="12" type="ORF">Pla110_16860</name>
</gene>
<comment type="similarity">
    <text evidence="1 10">Belongs to the amidase family. GatA subfamily.</text>
</comment>
<dbReference type="RefSeq" id="WP_144994981.1">
    <property type="nucleotide sequence ID" value="NZ_CP036281.1"/>
</dbReference>
<comment type="function">
    <text evidence="10">Allows the formation of correctly charged Gln-tRNA(Gln) through the transamidation of misacylated Glu-tRNA(Gln) in organisms which lack glutaminyl-tRNA synthetase. The reaction takes place in the presence of glutamine and ATP through an activated gamma-phospho-Glu-tRNA(Gln).</text>
</comment>
<dbReference type="PANTHER" id="PTHR11895">
    <property type="entry name" value="TRANSAMIDASE"/>
    <property type="match status" value="1"/>
</dbReference>
<dbReference type="HAMAP" id="MF_00120">
    <property type="entry name" value="GatA"/>
    <property type="match status" value="1"/>
</dbReference>
<sequence>MSLVGATAAELLSFMKKGETTAVEVMQAHLEQISQTDDKVEAYVQIDTETALKKAADVDARRQAGESVGPLGGLPIAIKDVLCTKGVATTCSSKMLENFIPPYDATVIKKLSEADGIMIGKVNMDEFAMGSSTENSAFKKTRNPWNLECTPGGSSGGSAAAVAAMTAPMSLGSDTGGSIRQPAHFCGVVGMKPTYGRVSRYGLVAFASSLDQVGPLANDVHGAALLLEAISGHDQLDSTSVPKDVPSYTSNLEEPLKGLKIGIVKEHYVDGLDGEVELTVREAYKVYESLGAELIDISLPNSKYCVAAYYIIAPAEASSNLARYDGIHYGHRTENFENMVEMYSRSRGEGFGTEVKRRIMLGTYTLSAGYIDAYYLKALKVRRLIRNDFDDAFKKVDVIASPTSPNTAFKLGGMINDPMSMYLEDIYTISANLAGLPGISVPAGISKEGLPIGLQLVGAPFEEGKLLRAARMFEKETGWTAKRPEIN</sequence>
<dbReference type="Proteomes" id="UP000317178">
    <property type="component" value="Chromosome"/>
</dbReference>
<feature type="active site" description="Charge relay system" evidence="10">
    <location>
        <position position="154"/>
    </location>
</feature>
<dbReference type="PIRSF" id="PIRSF001221">
    <property type="entry name" value="Amidase_fungi"/>
    <property type="match status" value="1"/>
</dbReference>
<evidence type="ECO:0000256" key="1">
    <source>
        <dbReference type="ARBA" id="ARBA00008069"/>
    </source>
</evidence>
<reference evidence="12 13" key="1">
    <citation type="submission" date="2019-02" db="EMBL/GenBank/DDBJ databases">
        <title>Deep-cultivation of Planctomycetes and their phenomic and genomic characterization uncovers novel biology.</title>
        <authorList>
            <person name="Wiegand S."/>
            <person name="Jogler M."/>
            <person name="Boedeker C."/>
            <person name="Pinto D."/>
            <person name="Vollmers J."/>
            <person name="Rivas-Marin E."/>
            <person name="Kohn T."/>
            <person name="Peeters S.H."/>
            <person name="Heuer A."/>
            <person name="Rast P."/>
            <person name="Oberbeckmann S."/>
            <person name="Bunk B."/>
            <person name="Jeske O."/>
            <person name="Meyerdierks A."/>
            <person name="Storesund J.E."/>
            <person name="Kallscheuer N."/>
            <person name="Luecker S."/>
            <person name="Lage O.M."/>
            <person name="Pohl T."/>
            <person name="Merkel B.J."/>
            <person name="Hornburger P."/>
            <person name="Mueller R.-W."/>
            <person name="Bruemmer F."/>
            <person name="Labrenz M."/>
            <person name="Spormann A.M."/>
            <person name="Op den Camp H."/>
            <person name="Overmann J."/>
            <person name="Amann R."/>
            <person name="Jetten M.S.M."/>
            <person name="Mascher T."/>
            <person name="Medema M.H."/>
            <person name="Devos D.P."/>
            <person name="Kaster A.-K."/>
            <person name="Ovreas L."/>
            <person name="Rohde M."/>
            <person name="Galperin M.Y."/>
            <person name="Jogler C."/>
        </authorList>
    </citation>
    <scope>NUCLEOTIDE SEQUENCE [LARGE SCALE GENOMIC DNA]</scope>
    <source>
        <strain evidence="12 13">Pla110</strain>
    </source>
</reference>
<evidence type="ECO:0000256" key="2">
    <source>
        <dbReference type="ARBA" id="ARBA00011123"/>
    </source>
</evidence>
<organism evidence="12 13">
    <name type="scientific">Polystyrenella longa</name>
    <dbReference type="NCBI Taxonomy" id="2528007"/>
    <lineage>
        <taxon>Bacteria</taxon>
        <taxon>Pseudomonadati</taxon>
        <taxon>Planctomycetota</taxon>
        <taxon>Planctomycetia</taxon>
        <taxon>Planctomycetales</taxon>
        <taxon>Planctomycetaceae</taxon>
        <taxon>Polystyrenella</taxon>
    </lineage>
</organism>
<feature type="domain" description="Amidase" evidence="11">
    <location>
        <begin position="24"/>
        <end position="467"/>
    </location>
</feature>
<keyword evidence="8 10" id="KW-0648">Protein biosynthesis</keyword>
<dbReference type="EMBL" id="CP036281">
    <property type="protein sequence ID" value="QDU79964.1"/>
    <property type="molecule type" value="Genomic_DNA"/>
</dbReference>
<keyword evidence="5 10" id="KW-0436">Ligase</keyword>
<evidence type="ECO:0000256" key="5">
    <source>
        <dbReference type="ARBA" id="ARBA00022598"/>
    </source>
</evidence>
<dbReference type="PROSITE" id="PS00571">
    <property type="entry name" value="AMIDASES"/>
    <property type="match status" value="1"/>
</dbReference>
<dbReference type="GO" id="GO:0050567">
    <property type="term" value="F:glutaminyl-tRNA synthase (glutamine-hydrolyzing) activity"/>
    <property type="evidence" value="ECO:0007669"/>
    <property type="project" value="UniProtKB-UniRule"/>
</dbReference>
<evidence type="ECO:0000256" key="6">
    <source>
        <dbReference type="ARBA" id="ARBA00022741"/>
    </source>
</evidence>
<evidence type="ECO:0000256" key="4">
    <source>
        <dbReference type="ARBA" id="ARBA00014428"/>
    </source>
</evidence>
<name>A0A518CLB3_9PLAN</name>
<keyword evidence="7 10" id="KW-0067">ATP-binding</keyword>
<evidence type="ECO:0000256" key="7">
    <source>
        <dbReference type="ARBA" id="ARBA00022840"/>
    </source>
</evidence>
<dbReference type="InterPro" id="IPR023631">
    <property type="entry name" value="Amidase_dom"/>
</dbReference>
<dbReference type="Gene3D" id="3.90.1300.10">
    <property type="entry name" value="Amidase signature (AS) domain"/>
    <property type="match status" value="1"/>
</dbReference>
<feature type="active site" description="Acyl-ester intermediate" evidence="10">
    <location>
        <position position="178"/>
    </location>
</feature>
<dbReference type="InterPro" id="IPR004412">
    <property type="entry name" value="GatA"/>
</dbReference>
<dbReference type="Pfam" id="PF01425">
    <property type="entry name" value="Amidase"/>
    <property type="match status" value="1"/>
</dbReference>